<proteinExistence type="predicted"/>
<accession>A0AA39T3Q2</accession>
<protein>
    <submittedName>
        <fullName evidence="1">Uncharacterized protein</fullName>
    </submittedName>
</protein>
<dbReference type="AlphaFoldDB" id="A0AA39T3Q2"/>
<organism evidence="1 2">
    <name type="scientific">Acer saccharum</name>
    <name type="common">Sugar maple</name>
    <dbReference type="NCBI Taxonomy" id="4024"/>
    <lineage>
        <taxon>Eukaryota</taxon>
        <taxon>Viridiplantae</taxon>
        <taxon>Streptophyta</taxon>
        <taxon>Embryophyta</taxon>
        <taxon>Tracheophyta</taxon>
        <taxon>Spermatophyta</taxon>
        <taxon>Magnoliopsida</taxon>
        <taxon>eudicotyledons</taxon>
        <taxon>Gunneridae</taxon>
        <taxon>Pentapetalae</taxon>
        <taxon>rosids</taxon>
        <taxon>malvids</taxon>
        <taxon>Sapindales</taxon>
        <taxon>Sapindaceae</taxon>
        <taxon>Hippocastanoideae</taxon>
        <taxon>Acereae</taxon>
        <taxon>Acer</taxon>
    </lineage>
</organism>
<comment type="caution">
    <text evidence="1">The sequence shown here is derived from an EMBL/GenBank/DDBJ whole genome shotgun (WGS) entry which is preliminary data.</text>
</comment>
<evidence type="ECO:0000313" key="2">
    <source>
        <dbReference type="Proteomes" id="UP001168877"/>
    </source>
</evidence>
<reference evidence="1" key="2">
    <citation type="submission" date="2023-06" db="EMBL/GenBank/DDBJ databases">
        <authorList>
            <person name="Swenson N.G."/>
            <person name="Wegrzyn J.L."/>
            <person name="Mcevoy S.L."/>
        </authorList>
    </citation>
    <scope>NUCLEOTIDE SEQUENCE</scope>
    <source>
        <strain evidence="1">NS2018</strain>
        <tissue evidence="1">Leaf</tissue>
    </source>
</reference>
<reference evidence="1" key="1">
    <citation type="journal article" date="2022" name="Plant J.">
        <title>Strategies of tolerance reflected in two North American maple genomes.</title>
        <authorList>
            <person name="McEvoy S.L."/>
            <person name="Sezen U.U."/>
            <person name="Trouern-Trend A."/>
            <person name="McMahon S.M."/>
            <person name="Schaberg P.G."/>
            <person name="Yang J."/>
            <person name="Wegrzyn J.L."/>
            <person name="Swenson N.G."/>
        </authorList>
    </citation>
    <scope>NUCLEOTIDE SEQUENCE</scope>
    <source>
        <strain evidence="1">NS2018</strain>
    </source>
</reference>
<sequence>MLSSLLFGTKKALNSTNKASNKLSPVGVREELFEDSSAMLAERLGKEFPLNTSSGLFIFAVCQVDQPAGDGLSVNPGHFFSPASKPWEGPFLCTNCRRKKDAMEGMRPSCPTVAT</sequence>
<keyword evidence="2" id="KW-1185">Reference proteome</keyword>
<name>A0AA39T3Q2_ACESA</name>
<evidence type="ECO:0000313" key="1">
    <source>
        <dbReference type="EMBL" id="KAK0601838.1"/>
    </source>
</evidence>
<gene>
    <name evidence="1" type="ORF">LWI29_027925</name>
</gene>
<dbReference type="EMBL" id="JAUESC010000003">
    <property type="protein sequence ID" value="KAK0601838.1"/>
    <property type="molecule type" value="Genomic_DNA"/>
</dbReference>
<dbReference type="Proteomes" id="UP001168877">
    <property type="component" value="Unassembled WGS sequence"/>
</dbReference>